<dbReference type="EMBL" id="CAJRAY010000070">
    <property type="protein sequence ID" value="CAG5089983.1"/>
    <property type="molecule type" value="Genomic_DNA"/>
</dbReference>
<keyword evidence="1" id="KW-0449">Lipoprotein</keyword>
<accession>A0ABN7RZY2</accession>
<protein>
    <submittedName>
        <fullName evidence="1">Lipoprotein</fullName>
    </submittedName>
</protein>
<name>A0ABN7RZY2_THEXY</name>
<organism evidence="1 2">
    <name type="scientific">Thermobacillus xylanilyticus</name>
    <dbReference type="NCBI Taxonomy" id="76633"/>
    <lineage>
        <taxon>Bacteria</taxon>
        <taxon>Bacillati</taxon>
        <taxon>Bacillota</taxon>
        <taxon>Bacilli</taxon>
        <taxon>Bacillales</taxon>
        <taxon>Paenibacillaceae</taxon>
        <taxon>Thermobacillus</taxon>
    </lineage>
</organism>
<sequence length="168" mass="19408">MRRIAIYIIAALVVLIAIPVVASLGEYTRAKTALHDDSRFIRELSVIALTADAFGMAEVTDFDWDTLYIFGPYTTWREMEEQVGRAWYESYADYLIRRTPIGRHPVDDDSLQKLVFALDGRVVLDATVRRSIIDFTKLDKTRLSSEEAFFDLQRQNRWTTALRRKTPA</sequence>
<dbReference type="RefSeq" id="WP_213485047.1">
    <property type="nucleotide sequence ID" value="NZ_CAJRAY010000070.1"/>
</dbReference>
<evidence type="ECO:0000313" key="2">
    <source>
        <dbReference type="Proteomes" id="UP000681526"/>
    </source>
</evidence>
<reference evidence="1 2" key="1">
    <citation type="submission" date="2021-04" db="EMBL/GenBank/DDBJ databases">
        <authorList>
            <person name="Rakotoarivonina H."/>
        </authorList>
    </citation>
    <scope>NUCLEOTIDE SEQUENCE [LARGE SCALE GENOMIC DNA]</scope>
    <source>
        <strain evidence="1 2">XE</strain>
    </source>
</reference>
<keyword evidence="2" id="KW-1185">Reference proteome</keyword>
<gene>
    <name evidence="1" type="primary">txxe 1926</name>
    <name evidence="1" type="ORF">TXXE_13665</name>
</gene>
<evidence type="ECO:0000313" key="1">
    <source>
        <dbReference type="EMBL" id="CAG5089983.1"/>
    </source>
</evidence>
<dbReference type="Proteomes" id="UP000681526">
    <property type="component" value="Unassembled WGS sequence"/>
</dbReference>
<comment type="caution">
    <text evidence="1">The sequence shown here is derived from an EMBL/GenBank/DDBJ whole genome shotgun (WGS) entry which is preliminary data.</text>
</comment>
<proteinExistence type="predicted"/>